<dbReference type="PROSITE" id="PS00723">
    <property type="entry name" value="POLYPRENYL_SYNTHASE_1"/>
    <property type="match status" value="1"/>
</dbReference>
<gene>
    <name evidence="7" type="ORF">S12H4_06789</name>
</gene>
<dbReference type="SFLD" id="SFLDS00005">
    <property type="entry name" value="Isoprenoid_Synthase_Type_I"/>
    <property type="match status" value="1"/>
</dbReference>
<dbReference type="InterPro" id="IPR033749">
    <property type="entry name" value="Polyprenyl_synt_CS"/>
</dbReference>
<dbReference type="SUPFAM" id="SSF48576">
    <property type="entry name" value="Terpenoid synthases"/>
    <property type="match status" value="1"/>
</dbReference>
<feature type="non-terminal residue" evidence="7">
    <location>
        <position position="1"/>
    </location>
</feature>
<evidence type="ECO:0000256" key="2">
    <source>
        <dbReference type="ARBA" id="ARBA00006706"/>
    </source>
</evidence>
<keyword evidence="6" id="KW-0414">Isoprene biosynthesis</keyword>
<keyword evidence="4" id="KW-0479">Metal-binding</keyword>
<dbReference type="Pfam" id="PF00348">
    <property type="entry name" value="polyprenyl_synt"/>
    <property type="match status" value="1"/>
</dbReference>
<dbReference type="GO" id="GO:0008299">
    <property type="term" value="P:isoprenoid biosynthetic process"/>
    <property type="evidence" value="ECO:0007669"/>
    <property type="project" value="UniProtKB-KW"/>
</dbReference>
<dbReference type="GO" id="GO:0046872">
    <property type="term" value="F:metal ion binding"/>
    <property type="evidence" value="ECO:0007669"/>
    <property type="project" value="UniProtKB-KW"/>
</dbReference>
<organism evidence="7">
    <name type="scientific">marine sediment metagenome</name>
    <dbReference type="NCBI Taxonomy" id="412755"/>
    <lineage>
        <taxon>unclassified sequences</taxon>
        <taxon>metagenomes</taxon>
        <taxon>ecological metagenomes</taxon>
    </lineage>
</organism>
<evidence type="ECO:0000256" key="1">
    <source>
        <dbReference type="ARBA" id="ARBA00001946"/>
    </source>
</evidence>
<protein>
    <recommendedName>
        <fullName evidence="8">Polyprenyl synthetase family protein</fullName>
    </recommendedName>
</protein>
<reference evidence="7" key="1">
    <citation type="journal article" date="2014" name="Front. Microbiol.">
        <title>High frequency of phylogenetically diverse reductive dehalogenase-homologous genes in deep subseafloor sedimentary metagenomes.</title>
        <authorList>
            <person name="Kawai M."/>
            <person name="Futagami T."/>
            <person name="Toyoda A."/>
            <person name="Takaki Y."/>
            <person name="Nishi S."/>
            <person name="Hori S."/>
            <person name="Arai W."/>
            <person name="Tsubouchi T."/>
            <person name="Morono Y."/>
            <person name="Uchiyama I."/>
            <person name="Ito T."/>
            <person name="Fujiyama A."/>
            <person name="Inagaki F."/>
            <person name="Takami H."/>
        </authorList>
    </citation>
    <scope>NUCLEOTIDE SEQUENCE</scope>
    <source>
        <strain evidence="7">Expedition CK06-06</strain>
    </source>
</reference>
<dbReference type="InterPro" id="IPR008949">
    <property type="entry name" value="Isoprenoid_synthase_dom_sf"/>
</dbReference>
<dbReference type="InterPro" id="IPR053378">
    <property type="entry name" value="Prenyl_diphosphate_synthase"/>
</dbReference>
<comment type="similarity">
    <text evidence="2">Belongs to the FPP/GGPP synthase family.</text>
</comment>
<dbReference type="GO" id="GO:0004659">
    <property type="term" value="F:prenyltransferase activity"/>
    <property type="evidence" value="ECO:0007669"/>
    <property type="project" value="InterPro"/>
</dbReference>
<evidence type="ECO:0000256" key="5">
    <source>
        <dbReference type="ARBA" id="ARBA00022842"/>
    </source>
</evidence>
<evidence type="ECO:0008006" key="8">
    <source>
        <dbReference type="Google" id="ProtNLM"/>
    </source>
</evidence>
<comment type="caution">
    <text evidence="7">The sequence shown here is derived from an EMBL/GenBank/DDBJ whole genome shotgun (WGS) entry which is preliminary data.</text>
</comment>
<sequence>FEMVHTYSLVHDDLPAMDNDDLRRGLPTCHKAFDEATAILTGDALLTLAFEILAKQIDKPEIAVRLIAQLAEDAGPSGMIAGQIADLKAENATCSKKVLEYIHTNKTAKMFRCAAAMGAVCGGATKERLDRLSEYGLKIGLGFQIADDILDVSASSKQLGKTAGKDARAAKCTYPAVVGVKRAKELERKLADEAVAVLEPFGEKADTLRQLALALLERTK</sequence>
<keyword evidence="5" id="KW-0460">Magnesium</keyword>
<dbReference type="CDD" id="cd00685">
    <property type="entry name" value="Trans_IPPS_HT"/>
    <property type="match status" value="1"/>
</dbReference>
<dbReference type="AlphaFoldDB" id="X1QRS7"/>
<dbReference type="PANTHER" id="PTHR43281:SF1">
    <property type="entry name" value="FARNESYL DIPHOSPHATE SYNTHASE"/>
    <property type="match status" value="1"/>
</dbReference>
<dbReference type="FunFam" id="1.10.600.10:FF:000001">
    <property type="entry name" value="Geranylgeranyl diphosphate synthase"/>
    <property type="match status" value="1"/>
</dbReference>
<name>X1QRS7_9ZZZZ</name>
<accession>X1QRS7</accession>
<proteinExistence type="inferred from homology"/>
<dbReference type="InterPro" id="IPR000092">
    <property type="entry name" value="Polyprenyl_synt"/>
</dbReference>
<evidence type="ECO:0000256" key="6">
    <source>
        <dbReference type="ARBA" id="ARBA00023229"/>
    </source>
</evidence>
<evidence type="ECO:0000256" key="3">
    <source>
        <dbReference type="ARBA" id="ARBA00022679"/>
    </source>
</evidence>
<dbReference type="Gene3D" id="1.10.600.10">
    <property type="entry name" value="Farnesyl Diphosphate Synthase"/>
    <property type="match status" value="1"/>
</dbReference>
<evidence type="ECO:0000256" key="4">
    <source>
        <dbReference type="ARBA" id="ARBA00022723"/>
    </source>
</evidence>
<dbReference type="PANTHER" id="PTHR43281">
    <property type="entry name" value="FARNESYL DIPHOSPHATE SYNTHASE"/>
    <property type="match status" value="1"/>
</dbReference>
<dbReference type="NCBIfam" id="NF045485">
    <property type="entry name" value="FPPsyn"/>
    <property type="match status" value="1"/>
</dbReference>
<comment type="cofactor">
    <cofactor evidence="1">
        <name>Mg(2+)</name>
        <dbReference type="ChEBI" id="CHEBI:18420"/>
    </cofactor>
</comment>
<dbReference type="EMBL" id="BARW01002435">
    <property type="protein sequence ID" value="GAI71282.1"/>
    <property type="molecule type" value="Genomic_DNA"/>
</dbReference>
<keyword evidence="3" id="KW-0808">Transferase</keyword>
<dbReference type="PROSITE" id="PS00444">
    <property type="entry name" value="POLYPRENYL_SYNTHASE_2"/>
    <property type="match status" value="1"/>
</dbReference>
<evidence type="ECO:0000313" key="7">
    <source>
        <dbReference type="EMBL" id="GAI71282.1"/>
    </source>
</evidence>
<dbReference type="GO" id="GO:0005737">
    <property type="term" value="C:cytoplasm"/>
    <property type="evidence" value="ECO:0007669"/>
    <property type="project" value="UniProtKB-ARBA"/>
</dbReference>